<reference evidence="1 2" key="1">
    <citation type="submission" date="2020-09" db="EMBL/GenBank/DDBJ databases">
        <title>De no assembly of potato wild relative species, Solanum commersonii.</title>
        <authorList>
            <person name="Cho K."/>
        </authorList>
    </citation>
    <scope>NUCLEOTIDE SEQUENCE [LARGE SCALE GENOMIC DNA]</scope>
    <source>
        <strain evidence="1">LZ3.2</strain>
        <tissue evidence="1">Leaf</tissue>
    </source>
</reference>
<organism evidence="1 2">
    <name type="scientific">Solanum commersonii</name>
    <name type="common">Commerson's wild potato</name>
    <name type="synonym">Commerson's nightshade</name>
    <dbReference type="NCBI Taxonomy" id="4109"/>
    <lineage>
        <taxon>Eukaryota</taxon>
        <taxon>Viridiplantae</taxon>
        <taxon>Streptophyta</taxon>
        <taxon>Embryophyta</taxon>
        <taxon>Tracheophyta</taxon>
        <taxon>Spermatophyta</taxon>
        <taxon>Magnoliopsida</taxon>
        <taxon>eudicotyledons</taxon>
        <taxon>Gunneridae</taxon>
        <taxon>Pentapetalae</taxon>
        <taxon>asterids</taxon>
        <taxon>lamiids</taxon>
        <taxon>Solanales</taxon>
        <taxon>Solanaceae</taxon>
        <taxon>Solanoideae</taxon>
        <taxon>Solaneae</taxon>
        <taxon>Solanum</taxon>
    </lineage>
</organism>
<evidence type="ECO:0000313" key="2">
    <source>
        <dbReference type="Proteomes" id="UP000824120"/>
    </source>
</evidence>
<dbReference type="Proteomes" id="UP000824120">
    <property type="component" value="Chromosome 6"/>
</dbReference>
<comment type="caution">
    <text evidence="1">The sequence shown here is derived from an EMBL/GenBank/DDBJ whole genome shotgun (WGS) entry which is preliminary data.</text>
</comment>
<sequence>MVVSVYELWLERNHIVFQNSRRREDIIMKDIIQKVYLRESMHGNLSRTNTHLGPACNVQIIQSVLFSIQTYWSQLFLLPRNHKTDRKYMSEFLMEWWSRYLLKNIHCLGEIVFSKSCMGLKVVGPGNLK</sequence>
<protein>
    <submittedName>
        <fullName evidence="1">Uncharacterized protein</fullName>
    </submittedName>
</protein>
<name>A0A9J5YM23_SOLCO</name>
<keyword evidence="2" id="KW-1185">Reference proteome</keyword>
<gene>
    <name evidence="1" type="ORF">H5410_031352</name>
</gene>
<proteinExistence type="predicted"/>
<dbReference type="EMBL" id="JACXVP010000006">
    <property type="protein sequence ID" value="KAG5599982.1"/>
    <property type="molecule type" value="Genomic_DNA"/>
</dbReference>
<dbReference type="AlphaFoldDB" id="A0A9J5YM23"/>
<accession>A0A9J5YM23</accession>
<evidence type="ECO:0000313" key="1">
    <source>
        <dbReference type="EMBL" id="KAG5599982.1"/>
    </source>
</evidence>